<dbReference type="InterPro" id="IPR010730">
    <property type="entry name" value="HET"/>
</dbReference>
<accession>A0ABR0ESY5</accession>
<dbReference type="Pfam" id="PF06985">
    <property type="entry name" value="HET"/>
    <property type="match status" value="1"/>
</dbReference>
<dbReference type="EMBL" id="JAXOVC010000003">
    <property type="protein sequence ID" value="KAK4504311.1"/>
    <property type="molecule type" value="Genomic_DNA"/>
</dbReference>
<name>A0ABR0ESY5_ZASCE</name>
<organism evidence="2 3">
    <name type="scientific">Zasmidium cellare</name>
    <name type="common">Wine cellar mold</name>
    <name type="synonym">Racodium cellare</name>
    <dbReference type="NCBI Taxonomy" id="395010"/>
    <lineage>
        <taxon>Eukaryota</taxon>
        <taxon>Fungi</taxon>
        <taxon>Dikarya</taxon>
        <taxon>Ascomycota</taxon>
        <taxon>Pezizomycotina</taxon>
        <taxon>Dothideomycetes</taxon>
        <taxon>Dothideomycetidae</taxon>
        <taxon>Mycosphaerellales</taxon>
        <taxon>Mycosphaerellaceae</taxon>
        <taxon>Zasmidium</taxon>
    </lineage>
</organism>
<dbReference type="PANTHER" id="PTHR24148">
    <property type="entry name" value="ANKYRIN REPEAT DOMAIN-CONTAINING PROTEIN 39 HOMOLOG-RELATED"/>
    <property type="match status" value="1"/>
</dbReference>
<comment type="caution">
    <text evidence="2">The sequence shown here is derived from an EMBL/GenBank/DDBJ whole genome shotgun (WGS) entry which is preliminary data.</text>
</comment>
<evidence type="ECO:0000259" key="1">
    <source>
        <dbReference type="Pfam" id="PF06985"/>
    </source>
</evidence>
<evidence type="ECO:0000313" key="3">
    <source>
        <dbReference type="Proteomes" id="UP001305779"/>
    </source>
</evidence>
<dbReference type="PANTHER" id="PTHR24148:SF73">
    <property type="entry name" value="HET DOMAIN PROTEIN (AFU_ORTHOLOGUE AFUA_8G01020)"/>
    <property type="match status" value="1"/>
</dbReference>
<feature type="domain" description="Heterokaryon incompatibility" evidence="1">
    <location>
        <begin position="54"/>
        <end position="220"/>
    </location>
</feature>
<proteinExistence type="predicted"/>
<keyword evidence="3" id="KW-1185">Reference proteome</keyword>
<evidence type="ECO:0000313" key="2">
    <source>
        <dbReference type="EMBL" id="KAK4504311.1"/>
    </source>
</evidence>
<sequence>MAENDPDRPKEFQHDPLENPAKQIRLLRFQPCDHTDDPLELELSTWPTSNPPKYTAISYTWGPIEMQTVHVNGQTLEVRTNCHYTLSQVRARYPESYIWLDSICINQRDNGEKTYQVAMMKDIYVGASLVLVCVGKHEDGSETVVEVARAMEREVRKAAREREEEGGVDEMDRVVIGPLYRKEWSRCVEALQKDEALELREALIAFMERPYWNRLWITQEVAAAQRVLQVLVGSDTISWLGMYLLLELTEIGNASSAPSALWEDVEQWSRYRPYAIAPLWYDIRLSFLEVESALQLSSERLCYDPRDRIYGLLGLIDWSSTNTPIMPDYDKTPLQLAVDITERVQELVFVSRTLVALDVLHKDLDMQSLRKSALSGTRECSTHKHLKWSNFSGVALLARSVENQGSEIVLVGSEEQLSEHRVPEAIRKMIKNHHDKQPETDPKPLATGNEIVGFLTHKAEPGDILAYPNSFNDGDRILLVLRPTHSGQFDVVGQGFLIGEFTWKSLAGIENPTKKGWRDEHDFISIFVDMTAEDAVLFVGQDLVRDEEGEESYNPEARVERLFVNPVAQPKGAGRIRASKETSS</sequence>
<reference evidence="2 3" key="1">
    <citation type="journal article" date="2023" name="G3 (Bethesda)">
        <title>A chromosome-level genome assembly of Zasmidium syzygii isolated from banana leaves.</title>
        <authorList>
            <person name="van Westerhoven A.C."/>
            <person name="Mehrabi R."/>
            <person name="Talebi R."/>
            <person name="Steentjes M.B.F."/>
            <person name="Corcolon B."/>
            <person name="Chong P.A."/>
            <person name="Kema G.H.J."/>
            <person name="Seidl M.F."/>
        </authorList>
    </citation>
    <scope>NUCLEOTIDE SEQUENCE [LARGE SCALE GENOMIC DNA]</scope>
    <source>
        <strain evidence="2 3">P124</strain>
    </source>
</reference>
<dbReference type="Proteomes" id="UP001305779">
    <property type="component" value="Unassembled WGS sequence"/>
</dbReference>
<protein>
    <recommendedName>
        <fullName evidence="1">Heterokaryon incompatibility domain-containing protein</fullName>
    </recommendedName>
</protein>
<gene>
    <name evidence="2" type="ORF">PRZ48_005227</name>
</gene>
<dbReference type="InterPro" id="IPR052895">
    <property type="entry name" value="HetReg/Transcr_Mod"/>
</dbReference>